<dbReference type="OrthoDB" id="5271495at2759"/>
<dbReference type="Pfam" id="PF20174">
    <property type="entry name" value="DUF6540"/>
    <property type="match status" value="1"/>
</dbReference>
<dbReference type="InterPro" id="IPR046670">
    <property type="entry name" value="DUF6540"/>
</dbReference>
<comment type="caution">
    <text evidence="1">The sequence shown here is derived from an EMBL/GenBank/DDBJ whole genome shotgun (WGS) entry which is preliminary data.</text>
</comment>
<protein>
    <submittedName>
        <fullName evidence="1">Uncharacterized protein</fullName>
    </submittedName>
</protein>
<dbReference type="Proteomes" id="UP001149074">
    <property type="component" value="Unassembled WGS sequence"/>
</dbReference>
<evidence type="ECO:0000313" key="1">
    <source>
        <dbReference type="EMBL" id="KAJ5099776.1"/>
    </source>
</evidence>
<gene>
    <name evidence="1" type="ORF">N7532_006777</name>
</gene>
<organism evidence="1 2">
    <name type="scientific">Penicillium argentinense</name>
    <dbReference type="NCBI Taxonomy" id="1131581"/>
    <lineage>
        <taxon>Eukaryota</taxon>
        <taxon>Fungi</taxon>
        <taxon>Dikarya</taxon>
        <taxon>Ascomycota</taxon>
        <taxon>Pezizomycotina</taxon>
        <taxon>Eurotiomycetes</taxon>
        <taxon>Eurotiomycetidae</taxon>
        <taxon>Eurotiales</taxon>
        <taxon>Aspergillaceae</taxon>
        <taxon>Penicillium</taxon>
    </lineage>
</organism>
<proteinExistence type="predicted"/>
<accession>A0A9W9FGK4</accession>
<dbReference type="GeneID" id="81358250"/>
<reference evidence="1" key="2">
    <citation type="journal article" date="2023" name="IMA Fungus">
        <title>Comparative genomic study of the Penicillium genus elucidates a diverse pangenome and 15 lateral gene transfer events.</title>
        <authorList>
            <person name="Petersen C."/>
            <person name="Sorensen T."/>
            <person name="Nielsen M.R."/>
            <person name="Sondergaard T.E."/>
            <person name="Sorensen J.L."/>
            <person name="Fitzpatrick D.A."/>
            <person name="Frisvad J.C."/>
            <person name="Nielsen K.L."/>
        </authorList>
    </citation>
    <scope>NUCLEOTIDE SEQUENCE</scope>
    <source>
        <strain evidence="1">IBT 30761</strain>
    </source>
</reference>
<dbReference type="AlphaFoldDB" id="A0A9W9FGK4"/>
<dbReference type="RefSeq" id="XP_056475430.1">
    <property type="nucleotide sequence ID" value="XM_056619271.1"/>
</dbReference>
<keyword evidence="2" id="KW-1185">Reference proteome</keyword>
<evidence type="ECO:0000313" key="2">
    <source>
        <dbReference type="Proteomes" id="UP001149074"/>
    </source>
</evidence>
<name>A0A9W9FGK4_9EURO</name>
<dbReference type="EMBL" id="JAPQKI010000005">
    <property type="protein sequence ID" value="KAJ5099776.1"/>
    <property type="molecule type" value="Genomic_DNA"/>
</dbReference>
<sequence length="146" mass="16370">MAYQLSIEVFGKGDEPSARSHWGFMIHQPPGTTGDLLHVRLIDLDRLWYEFESRSSTNIVDMAALGLCRLAVLSPPQRRRAMEVIRSEPPPRDGARKCQDWVFTTLISLEVDELVPAGTSQFWKGMVGRPAMEVKGSIGDAWTDLV</sequence>
<reference evidence="1" key="1">
    <citation type="submission" date="2022-11" db="EMBL/GenBank/DDBJ databases">
        <authorList>
            <person name="Petersen C."/>
        </authorList>
    </citation>
    <scope>NUCLEOTIDE SEQUENCE</scope>
    <source>
        <strain evidence="1">IBT 30761</strain>
    </source>
</reference>